<keyword evidence="12 14" id="KW-0411">Iron-sulfur</keyword>
<keyword evidence="9 14" id="KW-0819">tRNA processing</keyword>
<evidence type="ECO:0000256" key="12">
    <source>
        <dbReference type="ARBA" id="ARBA00023014"/>
    </source>
</evidence>
<dbReference type="EMBL" id="BLTE01000016">
    <property type="protein sequence ID" value="GFK95341.1"/>
    <property type="molecule type" value="Genomic_DNA"/>
</dbReference>
<dbReference type="Proteomes" id="UP000494245">
    <property type="component" value="Unassembled WGS sequence"/>
</dbReference>
<dbReference type="GO" id="GO:0002935">
    <property type="term" value="F:tRNA (adenine(37)-C2)-methyltransferase activity"/>
    <property type="evidence" value="ECO:0007669"/>
    <property type="project" value="UniProtKB-UniRule"/>
</dbReference>
<comment type="function">
    <text evidence="14">Specifically methylates position 2 of adenine 2503 in 23S rRNA and position 2 of adenine 37 in tRNAs.</text>
</comment>
<evidence type="ECO:0000259" key="16">
    <source>
        <dbReference type="PROSITE" id="PS51918"/>
    </source>
</evidence>
<reference evidence="17 18" key="2">
    <citation type="submission" date="2020-05" db="EMBL/GenBank/DDBJ databases">
        <title>Draft genome sequence of Desulfovibrio sp. strainFSS-1.</title>
        <authorList>
            <person name="Shimoshige H."/>
            <person name="Kobayashi H."/>
            <person name="Maekawa T."/>
        </authorList>
    </citation>
    <scope>NUCLEOTIDE SEQUENCE [LARGE SCALE GENOMIC DNA]</scope>
    <source>
        <strain evidence="17 18">SIID29052-01</strain>
    </source>
</reference>
<evidence type="ECO:0000256" key="11">
    <source>
        <dbReference type="ARBA" id="ARBA00023004"/>
    </source>
</evidence>
<evidence type="ECO:0000256" key="13">
    <source>
        <dbReference type="ARBA" id="ARBA00023157"/>
    </source>
</evidence>
<keyword evidence="3 14" id="KW-0004">4Fe-4S</keyword>
<dbReference type="SFLD" id="SFLDF00275">
    <property type="entry name" value="adenosine_C2_methyltransferase"/>
    <property type="match status" value="1"/>
</dbReference>
<evidence type="ECO:0000256" key="3">
    <source>
        <dbReference type="ARBA" id="ARBA00022485"/>
    </source>
</evidence>
<dbReference type="GO" id="GO:0030488">
    <property type="term" value="P:tRNA methylation"/>
    <property type="evidence" value="ECO:0007669"/>
    <property type="project" value="UniProtKB-UniRule"/>
</dbReference>
<reference evidence="17 18" key="1">
    <citation type="submission" date="2020-04" db="EMBL/GenBank/DDBJ databases">
        <authorList>
            <consortium name="Desulfovibrio sp. FSS-1 genome sequencing consortium"/>
            <person name="Shimoshige H."/>
            <person name="Kobayashi H."/>
            <person name="Maekawa T."/>
        </authorList>
    </citation>
    <scope>NUCLEOTIDE SEQUENCE [LARGE SCALE GENOMIC DNA]</scope>
    <source>
        <strain evidence="17 18">SIID29052-01</strain>
    </source>
</reference>
<name>A0A6V8LXM9_9BACT</name>
<dbReference type="GO" id="GO:0070040">
    <property type="term" value="F:rRNA (adenine(2503)-C2-)-methyltransferase activity"/>
    <property type="evidence" value="ECO:0007669"/>
    <property type="project" value="UniProtKB-UniRule"/>
</dbReference>
<dbReference type="PANTHER" id="PTHR30544">
    <property type="entry name" value="23S RRNA METHYLTRANSFERASE"/>
    <property type="match status" value="1"/>
</dbReference>
<dbReference type="Gene3D" id="3.20.20.70">
    <property type="entry name" value="Aldolase class I"/>
    <property type="match status" value="1"/>
</dbReference>
<dbReference type="InterPro" id="IPR013785">
    <property type="entry name" value="Aldolase_TIM"/>
</dbReference>
<proteinExistence type="inferred from homology"/>
<dbReference type="RefSeq" id="WP_173086263.1">
    <property type="nucleotide sequence ID" value="NZ_BLTE01000016.1"/>
</dbReference>
<evidence type="ECO:0000256" key="9">
    <source>
        <dbReference type="ARBA" id="ARBA00022694"/>
    </source>
</evidence>
<keyword evidence="18" id="KW-1185">Reference proteome</keyword>
<dbReference type="PIRSF" id="PIRSF006004">
    <property type="entry name" value="CHP00048"/>
    <property type="match status" value="1"/>
</dbReference>
<keyword evidence="10 14" id="KW-0479">Metal-binding</keyword>
<comment type="miscellaneous">
    <text evidence="14">Reaction proceeds by a ping-pong mechanism involving intermediate methylation of a conserved cysteine residue.</text>
</comment>
<dbReference type="GO" id="GO:0000049">
    <property type="term" value="F:tRNA binding"/>
    <property type="evidence" value="ECO:0007669"/>
    <property type="project" value="UniProtKB-UniRule"/>
</dbReference>
<dbReference type="NCBIfam" id="TIGR00048">
    <property type="entry name" value="rRNA_mod_RlmN"/>
    <property type="match status" value="1"/>
</dbReference>
<keyword evidence="8 14" id="KW-0949">S-adenosyl-L-methionine</keyword>
<dbReference type="GO" id="GO:0046872">
    <property type="term" value="F:metal ion binding"/>
    <property type="evidence" value="ECO:0007669"/>
    <property type="project" value="UniProtKB-KW"/>
</dbReference>
<evidence type="ECO:0000256" key="1">
    <source>
        <dbReference type="ARBA" id="ARBA00004496"/>
    </source>
</evidence>
<protein>
    <recommendedName>
        <fullName evidence="14">Probable dual-specificity RNA methyltransferase RlmN</fullName>
        <ecNumber evidence="14">2.1.1.192</ecNumber>
    </recommendedName>
    <alternativeName>
        <fullName evidence="14">23S rRNA (adenine(2503)-C(2))-methyltransferase</fullName>
    </alternativeName>
    <alternativeName>
        <fullName evidence="14">23S rRNA m2A2503 methyltransferase</fullName>
    </alternativeName>
    <alternativeName>
        <fullName evidence="14">Ribosomal RNA large subunit methyltransferase N</fullName>
    </alternativeName>
    <alternativeName>
        <fullName evidence="14">tRNA (adenine(37)-C(2))-methyltransferase</fullName>
    </alternativeName>
    <alternativeName>
        <fullName evidence="14">tRNA m2A37 methyltransferase</fullName>
    </alternativeName>
</protein>
<keyword evidence="5 14" id="KW-0698">rRNA processing</keyword>
<sequence>MNQNTREPGRNEPAPGLPSPPDRPNLLDLSFHQLESFLVELGEKPFRARQVWQWLWQKRLASPLEMTNLSKDLRARLADAADIRLPAVAQRLESRDGTVKFLLEFDPATRVETVLIPEKDRYTQCLSTQAGCAMACTFCRTGTMGLARNLSPGEILAQILVARNHLQDAGRTLHLRNLVFMGMGEPLLNYDNLLQALEALHHPQGLDFSTRRVTVSTVGVEPGILEFGRSGLGALAVSLHAPNQELRAQLMPKAARMLPLDRLMDTLAQYPLKPREHITFEYVLLGGVNDSPALARDLVRLLSHVKGKVNLIAYNESPGIPFTSPSPETVEAFQKILWDKSITVTLRKSKGRDIAAACGQLAAPDA</sequence>
<feature type="binding site" evidence="14">
    <location>
        <position position="315"/>
    </location>
    <ligand>
        <name>S-adenosyl-L-methionine</name>
        <dbReference type="ChEBI" id="CHEBI:59789"/>
    </ligand>
</feature>
<dbReference type="GO" id="GO:0019843">
    <property type="term" value="F:rRNA binding"/>
    <property type="evidence" value="ECO:0007669"/>
    <property type="project" value="UniProtKB-UniRule"/>
</dbReference>
<feature type="active site" description="Proton acceptor" evidence="14">
    <location>
        <position position="112"/>
    </location>
</feature>
<dbReference type="GO" id="GO:0070475">
    <property type="term" value="P:rRNA base methylation"/>
    <property type="evidence" value="ECO:0007669"/>
    <property type="project" value="UniProtKB-UniRule"/>
</dbReference>
<dbReference type="InterPro" id="IPR040072">
    <property type="entry name" value="Methyltransferase_A"/>
</dbReference>
<accession>A0A6V8LXM9</accession>
<evidence type="ECO:0000256" key="4">
    <source>
        <dbReference type="ARBA" id="ARBA00022490"/>
    </source>
</evidence>
<keyword evidence="13 14" id="KW-1015">Disulfide bond</keyword>
<evidence type="ECO:0000256" key="7">
    <source>
        <dbReference type="ARBA" id="ARBA00022679"/>
    </source>
</evidence>
<dbReference type="AlphaFoldDB" id="A0A6V8LXM9"/>
<dbReference type="InterPro" id="IPR048641">
    <property type="entry name" value="RlmN_N"/>
</dbReference>
<keyword evidence="6 14" id="KW-0489">Methyltransferase</keyword>
<dbReference type="InterPro" id="IPR007197">
    <property type="entry name" value="rSAM"/>
</dbReference>
<dbReference type="InterPro" id="IPR027492">
    <property type="entry name" value="RNA_MTrfase_RlmN"/>
</dbReference>
<feature type="region of interest" description="Disordered" evidence="15">
    <location>
        <begin position="1"/>
        <end position="23"/>
    </location>
</feature>
<dbReference type="PROSITE" id="PS51918">
    <property type="entry name" value="RADICAL_SAM"/>
    <property type="match status" value="1"/>
</dbReference>
<keyword evidence="7 14" id="KW-0808">Transferase</keyword>
<feature type="binding site" evidence="14">
    <location>
        <position position="132"/>
    </location>
    <ligand>
        <name>[4Fe-4S] cluster</name>
        <dbReference type="ChEBI" id="CHEBI:49883"/>
        <note>4Fe-4S-S-AdoMet</note>
    </ligand>
</feature>
<comment type="catalytic activity">
    <reaction evidence="14">
        <text>adenosine(37) in tRNA + 2 reduced [2Fe-2S]-[ferredoxin] + 2 S-adenosyl-L-methionine = 2-methyladenosine(37) in tRNA + 5'-deoxyadenosine + L-methionine + 2 oxidized [2Fe-2S]-[ferredoxin] + S-adenosyl-L-homocysteine</text>
        <dbReference type="Rhea" id="RHEA:43332"/>
        <dbReference type="Rhea" id="RHEA-COMP:10000"/>
        <dbReference type="Rhea" id="RHEA-COMP:10001"/>
        <dbReference type="Rhea" id="RHEA-COMP:10162"/>
        <dbReference type="Rhea" id="RHEA-COMP:10485"/>
        <dbReference type="ChEBI" id="CHEBI:17319"/>
        <dbReference type="ChEBI" id="CHEBI:33737"/>
        <dbReference type="ChEBI" id="CHEBI:33738"/>
        <dbReference type="ChEBI" id="CHEBI:57844"/>
        <dbReference type="ChEBI" id="CHEBI:57856"/>
        <dbReference type="ChEBI" id="CHEBI:59789"/>
        <dbReference type="ChEBI" id="CHEBI:74411"/>
        <dbReference type="ChEBI" id="CHEBI:74497"/>
        <dbReference type="EC" id="2.1.1.192"/>
    </reaction>
</comment>
<feature type="binding site" evidence="14">
    <location>
        <position position="216"/>
    </location>
    <ligand>
        <name>S-adenosyl-L-methionine</name>
        <dbReference type="ChEBI" id="CHEBI:59789"/>
    </ligand>
</feature>
<dbReference type="CDD" id="cd01335">
    <property type="entry name" value="Radical_SAM"/>
    <property type="match status" value="1"/>
</dbReference>
<feature type="binding site" evidence="14">
    <location>
        <begin position="238"/>
        <end position="240"/>
    </location>
    <ligand>
        <name>S-adenosyl-L-methionine</name>
        <dbReference type="ChEBI" id="CHEBI:59789"/>
    </ligand>
</feature>
<evidence type="ECO:0000256" key="15">
    <source>
        <dbReference type="SAM" id="MobiDB-lite"/>
    </source>
</evidence>
<evidence type="ECO:0000256" key="2">
    <source>
        <dbReference type="ARBA" id="ARBA00007544"/>
    </source>
</evidence>
<evidence type="ECO:0000256" key="14">
    <source>
        <dbReference type="HAMAP-Rule" id="MF_01849"/>
    </source>
</evidence>
<evidence type="ECO:0000256" key="5">
    <source>
        <dbReference type="ARBA" id="ARBA00022552"/>
    </source>
</evidence>
<dbReference type="SUPFAM" id="SSF102114">
    <property type="entry name" value="Radical SAM enzymes"/>
    <property type="match status" value="1"/>
</dbReference>
<dbReference type="GO" id="GO:0051539">
    <property type="term" value="F:4 iron, 4 sulfur cluster binding"/>
    <property type="evidence" value="ECO:0007669"/>
    <property type="project" value="UniProtKB-UniRule"/>
</dbReference>
<comment type="cofactor">
    <cofactor evidence="14">
        <name>[4Fe-4S] cluster</name>
        <dbReference type="ChEBI" id="CHEBI:49883"/>
    </cofactor>
    <text evidence="14">Binds 1 [4Fe-4S] cluster. The cluster is coordinated with 3 cysteines and an exchangeable S-adenosyl-L-methionine.</text>
</comment>
<dbReference type="Gene3D" id="1.10.150.530">
    <property type="match status" value="1"/>
</dbReference>
<comment type="caution">
    <text evidence="17">The sequence shown here is derived from an EMBL/GenBank/DDBJ whole genome shotgun (WGS) entry which is preliminary data.</text>
</comment>
<dbReference type="Pfam" id="PF21016">
    <property type="entry name" value="RlmN_N"/>
    <property type="match status" value="1"/>
</dbReference>
<feature type="domain" description="Radical SAM core" evidence="16">
    <location>
        <begin position="118"/>
        <end position="353"/>
    </location>
</feature>
<gene>
    <name evidence="14 17" type="primary">rlmN</name>
    <name evidence="17" type="ORF">NNJEOMEG_03203</name>
</gene>
<dbReference type="SFLD" id="SFLDG01062">
    <property type="entry name" value="methyltransferase_(Class_A)"/>
    <property type="match status" value="1"/>
</dbReference>
<dbReference type="SFLD" id="SFLDS00029">
    <property type="entry name" value="Radical_SAM"/>
    <property type="match status" value="1"/>
</dbReference>
<comment type="caution">
    <text evidence="14">Lacks conserved residue(s) required for the propagation of feature annotation.</text>
</comment>
<comment type="subcellular location">
    <subcellularLocation>
        <location evidence="1 14">Cytoplasm</location>
    </subcellularLocation>
</comment>
<dbReference type="PANTHER" id="PTHR30544:SF5">
    <property type="entry name" value="RADICAL SAM CORE DOMAIN-CONTAINING PROTEIN"/>
    <property type="match status" value="1"/>
</dbReference>
<dbReference type="InterPro" id="IPR004383">
    <property type="entry name" value="rRNA_lsu_MTrfase_RlmN/Cfr"/>
</dbReference>
<dbReference type="GO" id="GO:0005737">
    <property type="term" value="C:cytoplasm"/>
    <property type="evidence" value="ECO:0007669"/>
    <property type="project" value="UniProtKB-SubCell"/>
</dbReference>
<feature type="binding site" evidence="14">
    <location>
        <position position="136"/>
    </location>
    <ligand>
        <name>[4Fe-4S] cluster</name>
        <dbReference type="ChEBI" id="CHEBI:49883"/>
        <note>4Fe-4S-S-AdoMet</note>
    </ligand>
</feature>
<feature type="active site" description="S-methylcysteine intermediate" evidence="14">
    <location>
        <position position="358"/>
    </location>
</feature>
<comment type="similarity">
    <text evidence="2 14">Belongs to the radical SAM superfamily. RlmN family.</text>
</comment>
<evidence type="ECO:0000256" key="6">
    <source>
        <dbReference type="ARBA" id="ARBA00022603"/>
    </source>
</evidence>
<dbReference type="InterPro" id="IPR058240">
    <property type="entry name" value="rSAM_sf"/>
</dbReference>
<dbReference type="HAMAP" id="MF_01849">
    <property type="entry name" value="RNA_methyltr_RlmN"/>
    <property type="match status" value="1"/>
</dbReference>
<evidence type="ECO:0000256" key="8">
    <source>
        <dbReference type="ARBA" id="ARBA00022691"/>
    </source>
</evidence>
<keyword evidence="4 14" id="KW-0963">Cytoplasm</keyword>
<feature type="binding site" evidence="14">
    <location>
        <begin position="184"/>
        <end position="185"/>
    </location>
    <ligand>
        <name>S-adenosyl-L-methionine</name>
        <dbReference type="ChEBI" id="CHEBI:59789"/>
    </ligand>
</feature>
<evidence type="ECO:0000256" key="10">
    <source>
        <dbReference type="ARBA" id="ARBA00022723"/>
    </source>
</evidence>
<organism evidence="17 18">
    <name type="scientific">Fundidesulfovibrio magnetotacticus</name>
    <dbReference type="NCBI Taxonomy" id="2730080"/>
    <lineage>
        <taxon>Bacteria</taxon>
        <taxon>Pseudomonadati</taxon>
        <taxon>Thermodesulfobacteriota</taxon>
        <taxon>Desulfovibrionia</taxon>
        <taxon>Desulfovibrionales</taxon>
        <taxon>Desulfovibrionaceae</taxon>
        <taxon>Fundidesulfovibrio</taxon>
    </lineage>
</organism>
<evidence type="ECO:0000313" key="18">
    <source>
        <dbReference type="Proteomes" id="UP000494245"/>
    </source>
</evidence>
<dbReference type="EC" id="2.1.1.192" evidence="14"/>
<comment type="catalytic activity">
    <reaction evidence="14">
        <text>adenosine(2503) in 23S rRNA + 2 reduced [2Fe-2S]-[ferredoxin] + 2 S-adenosyl-L-methionine = 2-methyladenosine(2503) in 23S rRNA + 5'-deoxyadenosine + L-methionine + 2 oxidized [2Fe-2S]-[ferredoxin] + S-adenosyl-L-homocysteine</text>
        <dbReference type="Rhea" id="RHEA:42916"/>
        <dbReference type="Rhea" id="RHEA-COMP:10000"/>
        <dbReference type="Rhea" id="RHEA-COMP:10001"/>
        <dbReference type="Rhea" id="RHEA-COMP:10152"/>
        <dbReference type="Rhea" id="RHEA-COMP:10282"/>
        <dbReference type="ChEBI" id="CHEBI:17319"/>
        <dbReference type="ChEBI" id="CHEBI:33737"/>
        <dbReference type="ChEBI" id="CHEBI:33738"/>
        <dbReference type="ChEBI" id="CHEBI:57844"/>
        <dbReference type="ChEBI" id="CHEBI:57856"/>
        <dbReference type="ChEBI" id="CHEBI:59789"/>
        <dbReference type="ChEBI" id="CHEBI:74411"/>
        <dbReference type="ChEBI" id="CHEBI:74497"/>
        <dbReference type="EC" id="2.1.1.192"/>
    </reaction>
</comment>
<keyword evidence="11 14" id="KW-0408">Iron</keyword>
<evidence type="ECO:0000313" key="17">
    <source>
        <dbReference type="EMBL" id="GFK95341.1"/>
    </source>
</evidence>
<feature type="binding site" evidence="14">
    <location>
        <position position="139"/>
    </location>
    <ligand>
        <name>[4Fe-4S] cluster</name>
        <dbReference type="ChEBI" id="CHEBI:49883"/>
        <note>4Fe-4S-S-AdoMet</note>
    </ligand>
</feature>
<dbReference type="Pfam" id="PF04055">
    <property type="entry name" value="Radical_SAM"/>
    <property type="match status" value="1"/>
</dbReference>